<proteinExistence type="predicted"/>
<gene>
    <name evidence="2" type="ORF">AT746_11525</name>
</gene>
<reference evidence="2 3" key="1">
    <citation type="submission" date="2015-12" db="EMBL/GenBank/DDBJ databases">
        <title>Complete genome of Lacimicrobium alkaliphilum KCTC 32984.</title>
        <authorList>
            <person name="Kim S.-G."/>
            <person name="Lee Y.-J."/>
        </authorList>
    </citation>
    <scope>NUCLEOTIDE SEQUENCE [LARGE SCALE GENOMIC DNA]</scope>
    <source>
        <strain evidence="2 3">YelD216</strain>
    </source>
</reference>
<dbReference type="Proteomes" id="UP000068447">
    <property type="component" value="Chromosome"/>
</dbReference>
<organism evidence="2 3">
    <name type="scientific">Lacimicrobium alkaliphilum</name>
    <dbReference type="NCBI Taxonomy" id="1526571"/>
    <lineage>
        <taxon>Bacteria</taxon>
        <taxon>Pseudomonadati</taxon>
        <taxon>Pseudomonadota</taxon>
        <taxon>Gammaproteobacteria</taxon>
        <taxon>Alteromonadales</taxon>
        <taxon>Alteromonadaceae</taxon>
        <taxon>Lacimicrobium</taxon>
    </lineage>
</organism>
<keyword evidence="1" id="KW-1133">Transmembrane helix</keyword>
<evidence type="ECO:0000313" key="2">
    <source>
        <dbReference type="EMBL" id="ALS98837.1"/>
    </source>
</evidence>
<dbReference type="STRING" id="1526571.AT746_11525"/>
<evidence type="ECO:0000256" key="1">
    <source>
        <dbReference type="SAM" id="Phobius"/>
    </source>
</evidence>
<protein>
    <recommendedName>
        <fullName evidence="4">DUF3566 domain-containing protein</fullName>
    </recommendedName>
</protein>
<dbReference type="KEGG" id="lal:AT746_11525"/>
<dbReference type="AlphaFoldDB" id="A0A0U3BB16"/>
<dbReference type="EMBL" id="CP013650">
    <property type="protein sequence ID" value="ALS98837.1"/>
    <property type="molecule type" value="Genomic_DNA"/>
</dbReference>
<name>A0A0U3BB16_9ALTE</name>
<accession>A0A0U3BB16</accession>
<evidence type="ECO:0000313" key="3">
    <source>
        <dbReference type="Proteomes" id="UP000068447"/>
    </source>
</evidence>
<feature type="transmembrane region" description="Helical" evidence="1">
    <location>
        <begin position="16"/>
        <end position="39"/>
    </location>
</feature>
<feature type="transmembrane region" description="Helical" evidence="1">
    <location>
        <begin position="51"/>
        <end position="77"/>
    </location>
</feature>
<keyword evidence="1" id="KW-0812">Transmembrane</keyword>
<keyword evidence="1" id="KW-0472">Membrane</keyword>
<keyword evidence="3" id="KW-1185">Reference proteome</keyword>
<evidence type="ECO:0008006" key="4">
    <source>
        <dbReference type="Google" id="ProtNLM"/>
    </source>
</evidence>
<sequence length="96" mass="10849">MKIQISRFSTHQTAKIFALLMVVTSLLFMLPFMFLSSLVPTPTGGSSSFGFSALFILMPIFQGIFGYIMVRVGLWLYNLLSPRFGGFEFEYETIDS</sequence>